<accession>A0AA50DJ77</accession>
<dbReference type="Proteomes" id="UP001228139">
    <property type="component" value="Chromosome"/>
</dbReference>
<reference evidence="1 2" key="1">
    <citation type="submission" date="2023-07" db="EMBL/GenBank/DDBJ databases">
        <title>Pathogenic bacteria of pear tree diseases.</title>
        <authorList>
            <person name="Zhang Z."/>
            <person name="He L."/>
            <person name="Huang R."/>
        </authorList>
    </citation>
    <scope>NUCLEOTIDE SEQUENCE [LARGE SCALE GENOMIC DNA]</scope>
    <source>
        <strain evidence="1 2">DE2</strain>
    </source>
</reference>
<name>A0AA50DJ77_9GAMM</name>
<sequence>MSDYQCYFLDGQNKGEVRAFPTPLSDGGKVSPVELEIQSLGGRRPPGQHPTVPEYNTLAVYHQGETYFLGTQNDRIESRQLALQEAIEAGLQPHG</sequence>
<evidence type="ECO:0000313" key="2">
    <source>
        <dbReference type="Proteomes" id="UP001228139"/>
    </source>
</evidence>
<dbReference type="RefSeq" id="WP_306207274.1">
    <property type="nucleotide sequence ID" value="NZ_CP132353.1"/>
</dbReference>
<dbReference type="EMBL" id="CP132353">
    <property type="protein sequence ID" value="WLS77927.1"/>
    <property type="molecule type" value="Genomic_DNA"/>
</dbReference>
<proteinExistence type="predicted"/>
<organism evidence="1 2">
    <name type="scientific">Erwinia pyri</name>
    <dbReference type="NCBI Taxonomy" id="3062598"/>
    <lineage>
        <taxon>Bacteria</taxon>
        <taxon>Pseudomonadati</taxon>
        <taxon>Pseudomonadota</taxon>
        <taxon>Gammaproteobacteria</taxon>
        <taxon>Enterobacterales</taxon>
        <taxon>Erwiniaceae</taxon>
        <taxon>Erwinia</taxon>
    </lineage>
</organism>
<dbReference type="AlphaFoldDB" id="A0AA50DJ77"/>
<gene>
    <name evidence="1" type="ORF">Q3V30_15835</name>
</gene>
<keyword evidence="2" id="KW-1185">Reference proteome</keyword>
<protein>
    <submittedName>
        <fullName evidence="1">Uncharacterized protein</fullName>
    </submittedName>
</protein>
<dbReference type="KEGG" id="epi:Q3V30_15835"/>
<evidence type="ECO:0000313" key="1">
    <source>
        <dbReference type="EMBL" id="WLS77927.1"/>
    </source>
</evidence>